<evidence type="ECO:0000256" key="1">
    <source>
        <dbReference type="SAM" id="Phobius"/>
    </source>
</evidence>
<evidence type="ECO:0000313" key="2">
    <source>
        <dbReference type="EMBL" id="PTB92527.1"/>
    </source>
</evidence>
<comment type="caution">
    <text evidence="2">The sequence shown here is derived from an EMBL/GenBank/DDBJ whole genome shotgun (WGS) entry which is preliminary data.</text>
</comment>
<organism evidence="2 3">
    <name type="scientific">Marivirga lumbricoides</name>
    <dbReference type="NCBI Taxonomy" id="1046115"/>
    <lineage>
        <taxon>Bacteria</taxon>
        <taxon>Pseudomonadati</taxon>
        <taxon>Bacteroidota</taxon>
        <taxon>Cytophagia</taxon>
        <taxon>Cytophagales</taxon>
        <taxon>Marivirgaceae</taxon>
        <taxon>Marivirga</taxon>
    </lineage>
</organism>
<evidence type="ECO:0000313" key="3">
    <source>
        <dbReference type="Proteomes" id="UP000240608"/>
    </source>
</evidence>
<gene>
    <name evidence="2" type="ORF">C9994_13895</name>
</gene>
<name>A0A2T4DFL4_9BACT</name>
<keyword evidence="1" id="KW-0472">Membrane</keyword>
<protein>
    <submittedName>
        <fullName evidence="2">Uncharacterized protein</fullName>
    </submittedName>
</protein>
<feature type="transmembrane region" description="Helical" evidence="1">
    <location>
        <begin position="7"/>
        <end position="26"/>
    </location>
</feature>
<keyword evidence="1" id="KW-0812">Transmembrane</keyword>
<dbReference type="EMBL" id="PYVU01000215">
    <property type="protein sequence ID" value="PTB92527.1"/>
    <property type="molecule type" value="Genomic_DNA"/>
</dbReference>
<feature type="transmembrane region" description="Helical" evidence="1">
    <location>
        <begin position="32"/>
        <end position="49"/>
    </location>
</feature>
<dbReference type="AlphaFoldDB" id="A0A2T4DFL4"/>
<proteinExistence type="predicted"/>
<sequence length="139" mass="16129">MNILFNTLIIFATVLLLIYFIIDFNLNNKRSLGILFGLSAIGGVSFVFLKKQSFLKELELRRNEISSYRAQYALLMKEGVLESEEYKDRLEEFDATEKEAYISILKANGSYKENLIQEYNHLPSGELYKKVVENIKSEK</sequence>
<dbReference type="Proteomes" id="UP000240608">
    <property type="component" value="Unassembled WGS sequence"/>
</dbReference>
<reference evidence="2 3" key="1">
    <citation type="submission" date="2018-03" db="EMBL/GenBank/DDBJ databases">
        <title>Cross-interface Injection: A General Nanoliter Liquid Handling Method Applied to Single Cells Genome Amplification Automated Nanoliter Liquid Handling Applied to Single Cell Multiple Displacement Amplification.</title>
        <authorList>
            <person name="Yun J."/>
            <person name="Xu P."/>
            <person name="Xu J."/>
            <person name="Dai X."/>
            <person name="Wang Y."/>
            <person name="Zheng X."/>
            <person name="Cao C."/>
            <person name="Yi Q."/>
            <person name="Zhu Y."/>
            <person name="Wang L."/>
            <person name="Dong Z."/>
            <person name="Huang Y."/>
            <person name="Huang L."/>
            <person name="Du W."/>
        </authorList>
    </citation>
    <scope>NUCLEOTIDE SEQUENCE [LARGE SCALE GENOMIC DNA]</scope>
    <source>
        <strain evidence="2 3">Z-D1-2</strain>
    </source>
</reference>
<accession>A0A2T4DFL4</accession>
<keyword evidence="1" id="KW-1133">Transmembrane helix</keyword>